<comment type="caution">
    <text evidence="1">The sequence shown here is derived from an EMBL/GenBank/DDBJ whole genome shotgun (WGS) entry which is preliminary data.</text>
</comment>
<dbReference type="AlphaFoldDB" id="A0AA37GPF8"/>
<reference evidence="1 2" key="1">
    <citation type="submission" date="2021-07" db="EMBL/GenBank/DDBJ databases">
        <title>Genome data of Colletotrichum spaethianum.</title>
        <authorList>
            <person name="Utami Y.D."/>
            <person name="Hiruma K."/>
        </authorList>
    </citation>
    <scope>NUCLEOTIDE SEQUENCE [LARGE SCALE GENOMIC DNA]</scope>
    <source>
        <strain evidence="1 2">MAFF 242679</strain>
    </source>
</reference>
<sequence length="93" mass="10135">MTNMNTGPLQKGSRASKFLLDYLELTTLADCNTQHKKLKKVCLRNAPIARGSVSDADGAHQSLATTILHLLNVGGRLVNADSDRRPLVPELRP</sequence>
<dbReference type="Proteomes" id="UP001055172">
    <property type="component" value="Unassembled WGS sequence"/>
</dbReference>
<gene>
    <name evidence="1" type="ORF">ColLi_07548</name>
</gene>
<protein>
    <submittedName>
        <fullName evidence="1">Uncharacterized protein</fullName>
    </submittedName>
</protein>
<keyword evidence="2" id="KW-1185">Reference proteome</keyword>
<dbReference type="EMBL" id="BPPX01000015">
    <property type="protein sequence ID" value="GJC84710.1"/>
    <property type="molecule type" value="Genomic_DNA"/>
</dbReference>
<accession>A0AA37GPF8</accession>
<evidence type="ECO:0000313" key="1">
    <source>
        <dbReference type="EMBL" id="GJC84710.1"/>
    </source>
</evidence>
<organism evidence="1 2">
    <name type="scientific">Colletotrichum liriopes</name>
    <dbReference type="NCBI Taxonomy" id="708192"/>
    <lineage>
        <taxon>Eukaryota</taxon>
        <taxon>Fungi</taxon>
        <taxon>Dikarya</taxon>
        <taxon>Ascomycota</taxon>
        <taxon>Pezizomycotina</taxon>
        <taxon>Sordariomycetes</taxon>
        <taxon>Hypocreomycetidae</taxon>
        <taxon>Glomerellales</taxon>
        <taxon>Glomerellaceae</taxon>
        <taxon>Colletotrichum</taxon>
        <taxon>Colletotrichum spaethianum species complex</taxon>
    </lineage>
</organism>
<name>A0AA37GPF8_9PEZI</name>
<evidence type="ECO:0000313" key="2">
    <source>
        <dbReference type="Proteomes" id="UP001055172"/>
    </source>
</evidence>
<proteinExistence type="predicted"/>